<dbReference type="EC" id="2.7.10.1" evidence="1"/>
<dbReference type="GeneID" id="28984842"/>
<dbReference type="EMBL" id="KQ087254">
    <property type="protein sequence ID" value="KLT39590.1"/>
    <property type="molecule type" value="Genomic_DNA"/>
</dbReference>
<feature type="region of interest" description="Disordered" evidence="8">
    <location>
        <begin position="553"/>
        <end position="588"/>
    </location>
</feature>
<keyword evidence="9" id="KW-0812">Transmembrane</keyword>
<accession>A0A0J0XEU8</accession>
<keyword evidence="9" id="KW-0472">Membrane</keyword>
<feature type="region of interest" description="Disordered" evidence="8">
    <location>
        <begin position="345"/>
        <end position="369"/>
    </location>
</feature>
<dbReference type="STRING" id="879819.A0A0J0XEU8"/>
<evidence type="ECO:0000256" key="8">
    <source>
        <dbReference type="SAM" id="MobiDB-lite"/>
    </source>
</evidence>
<feature type="transmembrane region" description="Helical" evidence="9">
    <location>
        <begin position="377"/>
        <end position="400"/>
    </location>
</feature>
<evidence type="ECO:0000256" key="9">
    <source>
        <dbReference type="SAM" id="Phobius"/>
    </source>
</evidence>
<protein>
    <recommendedName>
        <fullName evidence="1">receptor protein-tyrosine kinase</fullName>
        <ecNumber evidence="1">2.7.10.1</ecNumber>
    </recommendedName>
</protein>
<keyword evidence="13" id="KW-1185">Reference proteome</keyword>
<evidence type="ECO:0000259" key="11">
    <source>
        <dbReference type="Pfam" id="PF21314"/>
    </source>
</evidence>
<dbReference type="RefSeq" id="XP_018276081.1">
    <property type="nucleotide sequence ID" value="XM_018424239.1"/>
</dbReference>
<evidence type="ECO:0000256" key="5">
    <source>
        <dbReference type="ARBA" id="ARBA00022777"/>
    </source>
</evidence>
<dbReference type="InterPro" id="IPR044912">
    <property type="entry name" value="Egfr_JX_dom"/>
</dbReference>
<feature type="compositionally biased region" description="Polar residues" evidence="8">
    <location>
        <begin position="558"/>
        <end position="588"/>
    </location>
</feature>
<evidence type="ECO:0000256" key="10">
    <source>
        <dbReference type="SAM" id="SignalP"/>
    </source>
</evidence>
<keyword evidence="3" id="KW-0808">Transferase</keyword>
<reference evidence="12 13" key="1">
    <citation type="submission" date="2015-03" db="EMBL/GenBank/DDBJ databases">
        <title>Genomics and transcriptomics of the oil-accumulating basidiomycete yeast T. oleaginosus allow insights into substrate utilization and the diverse evolutionary trajectories of mating systems in fungi.</title>
        <authorList>
            <consortium name="DOE Joint Genome Institute"/>
            <person name="Kourist R."/>
            <person name="Kracht O."/>
            <person name="Bracharz F."/>
            <person name="Lipzen A."/>
            <person name="Nolan M."/>
            <person name="Ohm R."/>
            <person name="Grigoriev I."/>
            <person name="Sun S."/>
            <person name="Heitman J."/>
            <person name="Bruck T."/>
            <person name="Nowrousian M."/>
        </authorList>
    </citation>
    <scope>NUCLEOTIDE SEQUENCE [LARGE SCALE GENOMIC DNA]</scope>
    <source>
        <strain evidence="12 13">IBC0246</strain>
    </source>
</reference>
<dbReference type="Proteomes" id="UP000053611">
    <property type="component" value="Unassembled WGS sequence"/>
</dbReference>
<evidence type="ECO:0000256" key="7">
    <source>
        <dbReference type="ARBA" id="ARBA00023137"/>
    </source>
</evidence>
<evidence type="ECO:0000256" key="3">
    <source>
        <dbReference type="ARBA" id="ARBA00022679"/>
    </source>
</evidence>
<dbReference type="InterPro" id="IPR049328">
    <property type="entry name" value="TM_ErbB1"/>
</dbReference>
<dbReference type="GO" id="GO:0004714">
    <property type="term" value="F:transmembrane receptor protein tyrosine kinase activity"/>
    <property type="evidence" value="ECO:0007669"/>
    <property type="project" value="UniProtKB-EC"/>
</dbReference>
<keyword evidence="4" id="KW-0547">Nucleotide-binding</keyword>
<keyword evidence="2" id="KW-0597">Phosphoprotein</keyword>
<dbReference type="Gene3D" id="6.10.250.2930">
    <property type="match status" value="1"/>
</dbReference>
<proteinExistence type="predicted"/>
<evidence type="ECO:0000256" key="6">
    <source>
        <dbReference type="ARBA" id="ARBA00022840"/>
    </source>
</evidence>
<feature type="signal peptide" evidence="10">
    <location>
        <begin position="1"/>
        <end position="16"/>
    </location>
</feature>
<feature type="domain" description="Epidermal growth factor receptor-like transmembrane-juxtamembrane segment" evidence="11">
    <location>
        <begin position="378"/>
        <end position="411"/>
    </location>
</feature>
<name>A0A0J0XEU8_9TREE</name>
<evidence type="ECO:0000313" key="12">
    <source>
        <dbReference type="EMBL" id="KLT39590.1"/>
    </source>
</evidence>
<evidence type="ECO:0000256" key="1">
    <source>
        <dbReference type="ARBA" id="ARBA00011902"/>
    </source>
</evidence>
<organism evidence="12 13">
    <name type="scientific">Cutaneotrichosporon oleaginosum</name>
    <dbReference type="NCBI Taxonomy" id="879819"/>
    <lineage>
        <taxon>Eukaryota</taxon>
        <taxon>Fungi</taxon>
        <taxon>Dikarya</taxon>
        <taxon>Basidiomycota</taxon>
        <taxon>Agaricomycotina</taxon>
        <taxon>Tremellomycetes</taxon>
        <taxon>Trichosporonales</taxon>
        <taxon>Trichosporonaceae</taxon>
        <taxon>Cutaneotrichosporon</taxon>
    </lineage>
</organism>
<feature type="region of interest" description="Disordered" evidence="8">
    <location>
        <begin position="466"/>
        <end position="495"/>
    </location>
</feature>
<dbReference type="AlphaFoldDB" id="A0A0J0XEU8"/>
<dbReference type="GO" id="GO:0005524">
    <property type="term" value="F:ATP binding"/>
    <property type="evidence" value="ECO:0007669"/>
    <property type="project" value="UniProtKB-KW"/>
</dbReference>
<feature type="compositionally biased region" description="Polar residues" evidence="8">
    <location>
        <begin position="475"/>
        <end position="490"/>
    </location>
</feature>
<keyword evidence="5" id="KW-0418">Kinase</keyword>
<dbReference type="Pfam" id="PF21314">
    <property type="entry name" value="TM_ErbB1"/>
    <property type="match status" value="1"/>
</dbReference>
<keyword evidence="9" id="KW-1133">Transmembrane helix</keyword>
<keyword evidence="6" id="KW-0067">ATP-binding</keyword>
<feature type="chain" id="PRO_5005245863" description="receptor protein-tyrosine kinase" evidence="10">
    <location>
        <begin position="17"/>
        <end position="588"/>
    </location>
</feature>
<keyword evidence="7" id="KW-0829">Tyrosine-protein kinase</keyword>
<sequence length="588" mass="62191">MAILVVLATVVGVANALAPNFTLSWGVRVTSPLFSRDPADSWIDTYANSDDSLYTTGVRGAGIPTLVGGPGGRVSFAYVGRNMTWYAYFNGSDPGQVTIDLDGNAQPSPRNTFQDGDYQRLVGPSNVDVAEGSHTSSIGLGNGAPADARLLVEGATFGLPIVAPTLDRKDIECWRWPFAGMIAPGTSNQFIKTTGPWRISHSIGGIGGQPVIPYPTIWANESASVQVTLPASSTMLEINGTVGPGYGRYTVEVNPPPPQLLGTNTFDAHRRYVALNETMYINSLDPAVNYTFTITGDEDPTKILGLVAWKACFLHNPEFVVRAGAGGSNASSTAAGGSDNAGISVVVSSGSSQPTSTGNSEAGAGASSAGTKTNIGAIAGGVVGGLLGAGLLAAVIFFLCRRRRQRHKASTEPFVIDVTEDAVTPFKPDTYRDGPNNQQHQMAYASLLPHNQHHDGRLSREYSPYAGREHGYSAGSATSGPSSQEYQVQAQEKHRQQTVTVNPDEPMNEETVQVLLNALQKHRQSSGLPLEEDAGPALDVRLMPPMYNPMWAPPAPQVETSAAGSSIPPNTSEYPSGTTSPTSRPKWH</sequence>
<gene>
    <name evidence="12" type="ORF">CC85DRAFT_288387</name>
</gene>
<evidence type="ECO:0000256" key="4">
    <source>
        <dbReference type="ARBA" id="ARBA00022741"/>
    </source>
</evidence>
<evidence type="ECO:0000313" key="13">
    <source>
        <dbReference type="Proteomes" id="UP000053611"/>
    </source>
</evidence>
<keyword evidence="10" id="KW-0732">Signal</keyword>
<evidence type="ECO:0000256" key="2">
    <source>
        <dbReference type="ARBA" id="ARBA00022553"/>
    </source>
</evidence>